<evidence type="ECO:0000313" key="2">
    <source>
        <dbReference type="EMBL" id="RIA99654.1"/>
    </source>
</evidence>
<protein>
    <submittedName>
        <fullName evidence="2">Uncharacterized protein</fullName>
    </submittedName>
</protein>
<feature type="transmembrane region" description="Helical" evidence="1">
    <location>
        <begin position="268"/>
        <end position="289"/>
    </location>
</feature>
<proteinExistence type="predicted"/>
<feature type="transmembrane region" description="Helical" evidence="1">
    <location>
        <begin position="309"/>
        <end position="329"/>
    </location>
</feature>
<dbReference type="AlphaFoldDB" id="A0A397TXU7"/>
<feature type="transmembrane region" description="Helical" evidence="1">
    <location>
        <begin position="167"/>
        <end position="186"/>
    </location>
</feature>
<name>A0A397TXU7_9GLOM</name>
<accession>A0A397TXU7</accession>
<sequence>MVRLINDFTRVCKTTENGELCFCDFRINIYECSNSEFYVIVGKILVTICILATLMGCGLLTYLIRVKKQPFFLSATRERGWLRPRPLHSYHLIVIGYMSFEAIHLILLITESYPSIKAAEIGNILINVVSASISIFYTVSIVYSTPNTKFNEKFELSTGEKGINTRFVDMIGIILFLLPIVTWLPLASLTGHFAELNDIKTANLYFTAHFLALVVWEIIYISVLAYFWYKLMSVIKSYIKVMEERHISSGTTDNGSYVESIKKSTRNITVPVMAIFFGLLFQAIIYLIMSLTYRSTTIYSFGWNLFYYWIEYVAFPLLGLSVESLLVFFTMKNNKKLPASPGNSSSSKTRN</sequence>
<feature type="transmembrane region" description="Helical" evidence="1">
    <location>
        <begin position="206"/>
        <end position="229"/>
    </location>
</feature>
<feature type="transmembrane region" description="Helical" evidence="1">
    <location>
        <begin position="87"/>
        <end position="109"/>
    </location>
</feature>
<evidence type="ECO:0000256" key="1">
    <source>
        <dbReference type="SAM" id="Phobius"/>
    </source>
</evidence>
<comment type="caution">
    <text evidence="2">The sequence shown here is derived from an EMBL/GenBank/DDBJ whole genome shotgun (WGS) entry which is preliminary data.</text>
</comment>
<feature type="transmembrane region" description="Helical" evidence="1">
    <location>
        <begin position="121"/>
        <end position="146"/>
    </location>
</feature>
<organism evidence="2 3">
    <name type="scientific">Glomus cerebriforme</name>
    <dbReference type="NCBI Taxonomy" id="658196"/>
    <lineage>
        <taxon>Eukaryota</taxon>
        <taxon>Fungi</taxon>
        <taxon>Fungi incertae sedis</taxon>
        <taxon>Mucoromycota</taxon>
        <taxon>Glomeromycotina</taxon>
        <taxon>Glomeromycetes</taxon>
        <taxon>Glomerales</taxon>
        <taxon>Glomeraceae</taxon>
        <taxon>Glomus</taxon>
    </lineage>
</organism>
<keyword evidence="1" id="KW-0472">Membrane</keyword>
<gene>
    <name evidence="2" type="ORF">C1645_746818</name>
</gene>
<keyword evidence="1" id="KW-1133">Transmembrane helix</keyword>
<keyword evidence="1" id="KW-0812">Transmembrane</keyword>
<evidence type="ECO:0000313" key="3">
    <source>
        <dbReference type="Proteomes" id="UP000265703"/>
    </source>
</evidence>
<reference evidence="2 3" key="1">
    <citation type="submission" date="2018-06" db="EMBL/GenBank/DDBJ databases">
        <title>Comparative genomics reveals the genomic features of Rhizophagus irregularis, R. cerebriforme, R. diaphanum and Gigaspora rosea, and their symbiotic lifestyle signature.</title>
        <authorList>
            <person name="Morin E."/>
            <person name="San Clemente H."/>
            <person name="Chen E.C.H."/>
            <person name="De La Providencia I."/>
            <person name="Hainaut M."/>
            <person name="Kuo A."/>
            <person name="Kohler A."/>
            <person name="Murat C."/>
            <person name="Tang N."/>
            <person name="Roy S."/>
            <person name="Loubradou J."/>
            <person name="Henrissat B."/>
            <person name="Grigoriev I.V."/>
            <person name="Corradi N."/>
            <person name="Roux C."/>
            <person name="Martin F.M."/>
        </authorList>
    </citation>
    <scope>NUCLEOTIDE SEQUENCE [LARGE SCALE GENOMIC DNA]</scope>
    <source>
        <strain evidence="2 3">DAOM 227022</strain>
    </source>
</reference>
<dbReference type="OrthoDB" id="2131431at2759"/>
<keyword evidence="3" id="KW-1185">Reference proteome</keyword>
<feature type="transmembrane region" description="Helical" evidence="1">
    <location>
        <begin position="44"/>
        <end position="66"/>
    </location>
</feature>
<dbReference type="EMBL" id="QKYT01000002">
    <property type="protein sequence ID" value="RIA99654.1"/>
    <property type="molecule type" value="Genomic_DNA"/>
</dbReference>
<dbReference type="Proteomes" id="UP000265703">
    <property type="component" value="Unassembled WGS sequence"/>
</dbReference>